<gene>
    <name evidence="2" type="ORF">G7K_2674-t1</name>
</gene>
<keyword evidence="3" id="KW-1185">Reference proteome</keyword>
<feature type="region of interest" description="Disordered" evidence="1">
    <location>
        <begin position="1"/>
        <end position="112"/>
    </location>
</feature>
<evidence type="ECO:0000313" key="2">
    <source>
        <dbReference type="EMBL" id="GAO48501.1"/>
    </source>
</evidence>
<feature type="compositionally biased region" description="Acidic residues" evidence="1">
    <location>
        <begin position="19"/>
        <end position="36"/>
    </location>
</feature>
<evidence type="ECO:0000256" key="1">
    <source>
        <dbReference type="SAM" id="MobiDB-lite"/>
    </source>
</evidence>
<dbReference type="Proteomes" id="UP000033140">
    <property type="component" value="Unassembled WGS sequence"/>
</dbReference>
<accession>A0A0E9NFP0</accession>
<reference evidence="2 3" key="1">
    <citation type="journal article" date="2011" name="J. Gen. Appl. Microbiol.">
        <title>Draft genome sequencing of the enigmatic yeast Saitoella complicata.</title>
        <authorList>
            <person name="Nishida H."/>
            <person name="Hamamoto M."/>
            <person name="Sugiyama J."/>
        </authorList>
    </citation>
    <scope>NUCLEOTIDE SEQUENCE [LARGE SCALE GENOMIC DNA]</scope>
    <source>
        <strain evidence="2 3">NRRL Y-17804</strain>
    </source>
</reference>
<name>A0A0E9NFP0_SAICN</name>
<comment type="caution">
    <text evidence="2">The sequence shown here is derived from an EMBL/GenBank/DDBJ whole genome shotgun (WGS) entry which is preliminary data.</text>
</comment>
<evidence type="ECO:0008006" key="4">
    <source>
        <dbReference type="Google" id="ProtNLM"/>
    </source>
</evidence>
<feature type="compositionally biased region" description="Basic residues" evidence="1">
    <location>
        <begin position="1"/>
        <end position="10"/>
    </location>
</feature>
<dbReference type="AlphaFoldDB" id="A0A0E9NFP0"/>
<feature type="region of interest" description="Disordered" evidence="1">
    <location>
        <begin position="649"/>
        <end position="675"/>
    </location>
</feature>
<reference evidence="2 3" key="3">
    <citation type="journal article" date="2015" name="Genome Announc.">
        <title>Draft Genome Sequence of the Archiascomycetous Yeast Saitoella complicata.</title>
        <authorList>
            <person name="Yamauchi K."/>
            <person name="Kondo S."/>
            <person name="Hamamoto M."/>
            <person name="Takahashi Y."/>
            <person name="Ogura Y."/>
            <person name="Hayashi T."/>
            <person name="Nishida H."/>
        </authorList>
    </citation>
    <scope>NUCLEOTIDE SEQUENCE [LARGE SCALE GENOMIC DNA]</scope>
    <source>
        <strain evidence="2 3">NRRL Y-17804</strain>
    </source>
</reference>
<dbReference type="Pfam" id="PF04910">
    <property type="entry name" value="Tcf25"/>
    <property type="match status" value="1"/>
</dbReference>
<protein>
    <recommendedName>
        <fullName evidence="4">Transcription factor 25</fullName>
    </recommendedName>
</protein>
<reference evidence="2 3" key="2">
    <citation type="journal article" date="2014" name="J. Gen. Appl. Microbiol.">
        <title>The early diverging ascomycetous budding yeast Saitoella complicata has three histone deacetylases belonging to the Clr6, Hos2, and Rpd3 lineages.</title>
        <authorList>
            <person name="Nishida H."/>
            <person name="Matsumoto T."/>
            <person name="Kondo S."/>
            <person name="Hamamoto M."/>
            <person name="Yoshikawa H."/>
        </authorList>
    </citation>
    <scope>NUCLEOTIDE SEQUENCE [LARGE SCALE GENOMIC DNA]</scope>
    <source>
        <strain evidence="2 3">NRRL Y-17804</strain>
    </source>
</reference>
<dbReference type="STRING" id="698492.A0A0E9NFP0"/>
<sequence length="675" mass="74370">MSLRAIRKAQKAKDFALLVEDEPVGSGSEEEEEEDTPAPKAQNLFAMLNEGDDDDDDDDEDATEVLPATTMVKENLIAEPSPKPSKKKNKKKKKSKGKAAAVPSSPPADDEDDIDAALRAINQKYGSDASTPQRTQTSTPILGSSSHDLWSVDSKSLDAEAEMKRMFGSKVVNSDRPEAGPARPRIRGQLPRGLAKALSASAGKKGILIQPKENWPGVIKGGLGMEIVERHDDGVMEFKFSHSRTYQDVQRQFYMCVNSYDPNNLVNLLHLNPFHVDTLLQVSEILKHQGDHAQAGEMIERALWTFDRALHSLFNIANGTARLPFKFVENRAFYLAAHRHIAILMRRGTYRAAFEFQKLVLSLSPDNDPYGMGLAIDFAAGRTKQWQWFFQYVEYEMAAGRAKGRPNLAYTGALARWSLANAQKKSHEASEKELKQAIKDYPWVVPQLLHAVSARVPWDVAPPTRLHTLLSDLYVHRSKDLWASDEAKAFLSNAVSSFSTAPSVVTEAIGEHDDEIPENVSRHVLLLDIPQLTTHLPSSITQNPGLSSDPLPPANSLPSPYEADMRVAPSQSTESSPQGLMSLLMSLLPGGATDQQRQEVEDALNEGVEEGAAGAELFGRTLERLRGMFLGDDRGAAEGEGLGFAALDDEIDDEEFSDFEEDEEAELADEDATQQ</sequence>
<dbReference type="PANTHER" id="PTHR22684:SF0">
    <property type="entry name" value="RIBOSOME QUALITY CONTROL COMPLEX SUBUNIT TCF25"/>
    <property type="match status" value="1"/>
</dbReference>
<dbReference type="GO" id="GO:0072344">
    <property type="term" value="P:rescue of stalled ribosome"/>
    <property type="evidence" value="ECO:0007669"/>
    <property type="project" value="TreeGrafter"/>
</dbReference>
<dbReference type="InterPro" id="IPR006994">
    <property type="entry name" value="TCF25/Rqc1"/>
</dbReference>
<proteinExistence type="predicted"/>
<dbReference type="OMA" id="IWGKMPP"/>
<feature type="compositionally biased region" description="Basic residues" evidence="1">
    <location>
        <begin position="84"/>
        <end position="97"/>
    </location>
</feature>
<evidence type="ECO:0000313" key="3">
    <source>
        <dbReference type="Proteomes" id="UP000033140"/>
    </source>
</evidence>
<feature type="compositionally biased region" description="Acidic residues" evidence="1">
    <location>
        <begin position="50"/>
        <end position="63"/>
    </location>
</feature>
<feature type="region of interest" description="Disordered" evidence="1">
    <location>
        <begin position="538"/>
        <end position="577"/>
    </location>
</feature>
<dbReference type="GO" id="GO:1990116">
    <property type="term" value="P:ribosome-associated ubiquitin-dependent protein catabolic process"/>
    <property type="evidence" value="ECO:0007669"/>
    <property type="project" value="TreeGrafter"/>
</dbReference>
<dbReference type="EMBL" id="BACD03000015">
    <property type="protein sequence ID" value="GAO48501.1"/>
    <property type="molecule type" value="Genomic_DNA"/>
</dbReference>
<organism evidence="2 3">
    <name type="scientific">Saitoella complicata (strain BCRC 22490 / CBS 7301 / JCM 7358 / NBRC 10748 / NRRL Y-17804)</name>
    <dbReference type="NCBI Taxonomy" id="698492"/>
    <lineage>
        <taxon>Eukaryota</taxon>
        <taxon>Fungi</taxon>
        <taxon>Dikarya</taxon>
        <taxon>Ascomycota</taxon>
        <taxon>Taphrinomycotina</taxon>
        <taxon>Taphrinomycotina incertae sedis</taxon>
        <taxon>Saitoella</taxon>
    </lineage>
</organism>
<dbReference type="GO" id="GO:1990112">
    <property type="term" value="C:RQC complex"/>
    <property type="evidence" value="ECO:0007669"/>
    <property type="project" value="TreeGrafter"/>
</dbReference>
<dbReference type="PANTHER" id="PTHR22684">
    <property type="entry name" value="NULP1-RELATED"/>
    <property type="match status" value="1"/>
</dbReference>
<feature type="region of interest" description="Disordered" evidence="1">
    <location>
        <begin position="124"/>
        <end position="145"/>
    </location>
</feature>